<feature type="domain" description="VTT" evidence="3">
    <location>
        <begin position="31"/>
        <end position="141"/>
    </location>
</feature>
<evidence type="ECO:0000259" key="3">
    <source>
        <dbReference type="Pfam" id="PF09335"/>
    </source>
</evidence>
<evidence type="ECO:0000256" key="2">
    <source>
        <dbReference type="SAM" id="Phobius"/>
    </source>
</evidence>
<dbReference type="GO" id="GO:0005886">
    <property type="term" value="C:plasma membrane"/>
    <property type="evidence" value="ECO:0007669"/>
    <property type="project" value="TreeGrafter"/>
</dbReference>
<gene>
    <name evidence="4" type="ORF">DNH61_01300</name>
</gene>
<keyword evidence="2" id="KW-0812">Transmembrane</keyword>
<comment type="similarity">
    <text evidence="1">Belongs to the DedA family.</text>
</comment>
<dbReference type="InterPro" id="IPR051311">
    <property type="entry name" value="DedA_domain"/>
</dbReference>
<dbReference type="InterPro" id="IPR032816">
    <property type="entry name" value="VTT_dom"/>
</dbReference>
<sequence>MEFLRSFGSMGLFIHAMIDAIIFPVPAFFLQVSLSAINPENAIWLATFGYLGCLAGTPIGYALGRTSGNLILSKMMKKKWLDSASEMFRKHGESAILIGSFTPIPFKLFTIMSGVMNYPFWKLFGYAAIGRAVKFYIVGILFYMYGRAAEHMIDKVLGITLLIVGAVIFGIWLLIRKLRSRKKPVVFSQEDTAKQDSPPAAEGGL</sequence>
<proteinExistence type="inferred from homology"/>
<reference evidence="4 5" key="1">
    <citation type="submission" date="2018-06" db="EMBL/GenBank/DDBJ databases">
        <title>Paenibacillus imtechensis sp. nov.</title>
        <authorList>
            <person name="Pinnaka A.K."/>
            <person name="Singh H."/>
            <person name="Kaur M."/>
        </authorList>
    </citation>
    <scope>NUCLEOTIDE SEQUENCE [LARGE SCALE GENOMIC DNA]</scope>
    <source>
        <strain evidence="4 5">SMB1</strain>
    </source>
</reference>
<name>A0A2W1LI42_9BACL</name>
<dbReference type="OrthoDB" id="9810270at2"/>
<feature type="transmembrane region" description="Helical" evidence="2">
    <location>
        <begin position="156"/>
        <end position="175"/>
    </location>
</feature>
<keyword evidence="2" id="KW-0472">Membrane</keyword>
<dbReference type="PANTHER" id="PTHR42709:SF11">
    <property type="entry name" value="DEDA FAMILY PROTEIN"/>
    <property type="match status" value="1"/>
</dbReference>
<feature type="transmembrane region" description="Helical" evidence="2">
    <location>
        <begin position="12"/>
        <end position="30"/>
    </location>
</feature>
<comment type="caution">
    <text evidence="4">The sequence shown here is derived from an EMBL/GenBank/DDBJ whole genome shotgun (WGS) entry which is preliminary data.</text>
</comment>
<dbReference type="AlphaFoldDB" id="A0A2W1LI42"/>
<keyword evidence="2" id="KW-1133">Transmembrane helix</keyword>
<organism evidence="4 5">
    <name type="scientific">Paenibacillus sambharensis</name>
    <dbReference type="NCBI Taxonomy" id="1803190"/>
    <lineage>
        <taxon>Bacteria</taxon>
        <taxon>Bacillati</taxon>
        <taxon>Bacillota</taxon>
        <taxon>Bacilli</taxon>
        <taxon>Bacillales</taxon>
        <taxon>Paenibacillaceae</taxon>
        <taxon>Paenibacillus</taxon>
    </lineage>
</organism>
<accession>A0A2W1LI42</accession>
<dbReference type="Pfam" id="PF09335">
    <property type="entry name" value="VTT_dom"/>
    <property type="match status" value="1"/>
</dbReference>
<dbReference type="Proteomes" id="UP000249522">
    <property type="component" value="Unassembled WGS sequence"/>
</dbReference>
<dbReference type="RefSeq" id="WP_111145041.1">
    <property type="nucleotide sequence ID" value="NZ_QKRB01000010.1"/>
</dbReference>
<dbReference type="PANTHER" id="PTHR42709">
    <property type="entry name" value="ALKALINE PHOSPHATASE LIKE PROTEIN"/>
    <property type="match status" value="1"/>
</dbReference>
<evidence type="ECO:0000313" key="5">
    <source>
        <dbReference type="Proteomes" id="UP000249522"/>
    </source>
</evidence>
<dbReference type="EMBL" id="QKRB01000010">
    <property type="protein sequence ID" value="PZD97680.1"/>
    <property type="molecule type" value="Genomic_DNA"/>
</dbReference>
<keyword evidence="5" id="KW-1185">Reference proteome</keyword>
<protein>
    <submittedName>
        <fullName evidence="4">DedA family protein</fullName>
    </submittedName>
</protein>
<feature type="transmembrane region" description="Helical" evidence="2">
    <location>
        <begin position="42"/>
        <end position="64"/>
    </location>
</feature>
<feature type="transmembrane region" description="Helical" evidence="2">
    <location>
        <begin position="123"/>
        <end position="144"/>
    </location>
</feature>
<evidence type="ECO:0000256" key="1">
    <source>
        <dbReference type="ARBA" id="ARBA00010792"/>
    </source>
</evidence>
<evidence type="ECO:0000313" key="4">
    <source>
        <dbReference type="EMBL" id="PZD97680.1"/>
    </source>
</evidence>